<dbReference type="InterPro" id="IPR005467">
    <property type="entry name" value="His_kinase_dom"/>
</dbReference>
<dbReference type="EMBL" id="JBHSMJ010000009">
    <property type="protein sequence ID" value="MFC5448561.1"/>
    <property type="molecule type" value="Genomic_DNA"/>
</dbReference>
<accession>A0ABW0K7M2</accession>
<evidence type="ECO:0000256" key="14">
    <source>
        <dbReference type="ARBA" id="ARBA00023136"/>
    </source>
</evidence>
<sequence>MIRRLPIKWKLMLGATLLIFILFAFYNFAQYLVLKQWMLKQEKIAVQVTMGQIQEYLLDKSRTPEAIHSTETEAYLNNLIDNNQMLRIIDSSGTVQIVIANQFDANWVPAEVVHEPQLIEISHNEDHLLVYRSPAAAIGTIEIASNLETFDHFNEALLWVMVTFGILAIGISALSGLTIAKQFMLPIRALAAAIRNVKQKGLRERVVVVENGDELSSLAKLFNDLMNQLENSFMKQKQFVEDASHELRTPITILEGHLSLLNRWGKNDPAVLQESLVASLQEVRRLKGIVQELLTLTKVETQPVQDVLEPTPLEPLLVQTIKRVEILQPDFTFTMKTANLADVMLTINPLQLEQVLLILLDNAVKYTVEDKRITLEARHENHVVSISIADHGMGIPEADLPHIFDRFYRVDKARSREIGGTGLGLSIAKQIVNNYQGEIQIESQEDRGTKVTIRFPLAPCLRLH</sequence>
<evidence type="ECO:0000256" key="6">
    <source>
        <dbReference type="ARBA" id="ARBA00022553"/>
    </source>
</evidence>
<dbReference type="InterPro" id="IPR036097">
    <property type="entry name" value="HisK_dim/P_sf"/>
</dbReference>
<comment type="caution">
    <text evidence="18">The sequence shown here is derived from an EMBL/GenBank/DDBJ whole genome shotgun (WGS) entry which is preliminary data.</text>
</comment>
<evidence type="ECO:0000313" key="18">
    <source>
        <dbReference type="EMBL" id="MFC5448561.1"/>
    </source>
</evidence>
<proteinExistence type="predicted"/>
<feature type="transmembrane region" description="Helical" evidence="15">
    <location>
        <begin position="12"/>
        <end position="33"/>
    </location>
</feature>
<keyword evidence="19" id="KW-1185">Reference proteome</keyword>
<feature type="transmembrane region" description="Helical" evidence="15">
    <location>
        <begin position="156"/>
        <end position="180"/>
    </location>
</feature>
<reference evidence="19" key="1">
    <citation type="journal article" date="2019" name="Int. J. Syst. Evol. Microbiol.">
        <title>The Global Catalogue of Microorganisms (GCM) 10K type strain sequencing project: providing services to taxonomists for standard genome sequencing and annotation.</title>
        <authorList>
            <consortium name="The Broad Institute Genomics Platform"/>
            <consortium name="The Broad Institute Genome Sequencing Center for Infectious Disease"/>
            <person name="Wu L."/>
            <person name="Ma J."/>
        </authorList>
    </citation>
    <scope>NUCLEOTIDE SEQUENCE [LARGE SCALE GENOMIC DNA]</scope>
    <source>
        <strain evidence="19">KACC 11904</strain>
    </source>
</reference>
<evidence type="ECO:0000256" key="7">
    <source>
        <dbReference type="ARBA" id="ARBA00022679"/>
    </source>
</evidence>
<dbReference type="EC" id="2.7.13.3" evidence="3"/>
<dbReference type="InterPro" id="IPR003661">
    <property type="entry name" value="HisK_dim/P_dom"/>
</dbReference>
<gene>
    <name evidence="18" type="ORF">ACFPOG_09825</name>
</gene>
<dbReference type="SMART" id="SM00388">
    <property type="entry name" value="HisKA"/>
    <property type="match status" value="1"/>
</dbReference>
<evidence type="ECO:0000256" key="9">
    <source>
        <dbReference type="ARBA" id="ARBA00022741"/>
    </source>
</evidence>
<evidence type="ECO:0000313" key="19">
    <source>
        <dbReference type="Proteomes" id="UP001596044"/>
    </source>
</evidence>
<dbReference type="PANTHER" id="PTHR45528">
    <property type="entry name" value="SENSOR HISTIDINE KINASE CPXA"/>
    <property type="match status" value="1"/>
</dbReference>
<feature type="domain" description="HAMP" evidence="17">
    <location>
        <begin position="181"/>
        <end position="234"/>
    </location>
</feature>
<keyword evidence="9" id="KW-0547">Nucleotide-binding</keyword>
<dbReference type="InterPro" id="IPR050398">
    <property type="entry name" value="HssS/ArlS-like"/>
</dbReference>
<dbReference type="InterPro" id="IPR004358">
    <property type="entry name" value="Sig_transdc_His_kin-like_C"/>
</dbReference>
<evidence type="ECO:0000256" key="4">
    <source>
        <dbReference type="ARBA" id="ARBA00015735"/>
    </source>
</evidence>
<keyword evidence="11" id="KW-0067">ATP-binding</keyword>
<evidence type="ECO:0000256" key="3">
    <source>
        <dbReference type="ARBA" id="ARBA00012438"/>
    </source>
</evidence>
<dbReference type="GO" id="GO:0016301">
    <property type="term" value="F:kinase activity"/>
    <property type="evidence" value="ECO:0007669"/>
    <property type="project" value="UniProtKB-KW"/>
</dbReference>
<dbReference type="Gene3D" id="6.10.340.10">
    <property type="match status" value="1"/>
</dbReference>
<evidence type="ECO:0000256" key="5">
    <source>
        <dbReference type="ARBA" id="ARBA00022475"/>
    </source>
</evidence>
<dbReference type="Pfam" id="PF02518">
    <property type="entry name" value="HATPase_c"/>
    <property type="match status" value="1"/>
</dbReference>
<dbReference type="PRINTS" id="PR00344">
    <property type="entry name" value="BCTRLSENSOR"/>
</dbReference>
<dbReference type="InterPro" id="IPR036890">
    <property type="entry name" value="HATPase_C_sf"/>
</dbReference>
<keyword evidence="6" id="KW-0597">Phosphoprotein</keyword>
<keyword evidence="8 15" id="KW-0812">Transmembrane</keyword>
<organism evidence="18 19">
    <name type="scientific">Paenibacillus aestuarii</name>
    <dbReference type="NCBI Taxonomy" id="516965"/>
    <lineage>
        <taxon>Bacteria</taxon>
        <taxon>Bacillati</taxon>
        <taxon>Bacillota</taxon>
        <taxon>Bacilli</taxon>
        <taxon>Bacillales</taxon>
        <taxon>Paenibacillaceae</taxon>
        <taxon>Paenibacillus</taxon>
    </lineage>
</organism>
<comment type="catalytic activity">
    <reaction evidence="1">
        <text>ATP + protein L-histidine = ADP + protein N-phospho-L-histidine.</text>
        <dbReference type="EC" id="2.7.13.3"/>
    </reaction>
</comment>
<dbReference type="SUPFAM" id="SSF47384">
    <property type="entry name" value="Homodimeric domain of signal transducing histidine kinase"/>
    <property type="match status" value="1"/>
</dbReference>
<evidence type="ECO:0000256" key="15">
    <source>
        <dbReference type="SAM" id="Phobius"/>
    </source>
</evidence>
<evidence type="ECO:0000259" key="16">
    <source>
        <dbReference type="PROSITE" id="PS50109"/>
    </source>
</evidence>
<keyword evidence="12 15" id="KW-1133">Transmembrane helix</keyword>
<feature type="domain" description="Histidine kinase" evidence="16">
    <location>
        <begin position="242"/>
        <end position="459"/>
    </location>
</feature>
<dbReference type="Gene3D" id="1.10.287.130">
    <property type="match status" value="1"/>
</dbReference>
<evidence type="ECO:0000259" key="17">
    <source>
        <dbReference type="PROSITE" id="PS50885"/>
    </source>
</evidence>
<dbReference type="Pfam" id="PF18719">
    <property type="entry name" value="ArlS_N"/>
    <property type="match status" value="1"/>
</dbReference>
<evidence type="ECO:0000256" key="8">
    <source>
        <dbReference type="ARBA" id="ARBA00022692"/>
    </source>
</evidence>
<dbReference type="InterPro" id="IPR003660">
    <property type="entry name" value="HAMP_dom"/>
</dbReference>
<dbReference type="SUPFAM" id="SSF55874">
    <property type="entry name" value="ATPase domain of HSP90 chaperone/DNA topoisomerase II/histidine kinase"/>
    <property type="match status" value="1"/>
</dbReference>
<dbReference type="PROSITE" id="PS50885">
    <property type="entry name" value="HAMP"/>
    <property type="match status" value="1"/>
</dbReference>
<dbReference type="Pfam" id="PF00672">
    <property type="entry name" value="HAMP"/>
    <property type="match status" value="1"/>
</dbReference>
<evidence type="ECO:0000256" key="10">
    <source>
        <dbReference type="ARBA" id="ARBA00022777"/>
    </source>
</evidence>
<comment type="subcellular location">
    <subcellularLocation>
        <location evidence="2">Cell membrane</location>
        <topology evidence="2">Multi-pass membrane protein</topology>
    </subcellularLocation>
</comment>
<dbReference type="SMART" id="SM00387">
    <property type="entry name" value="HATPase_c"/>
    <property type="match status" value="1"/>
</dbReference>
<keyword evidence="7" id="KW-0808">Transferase</keyword>
<protein>
    <recommendedName>
        <fullName evidence="4">Signal transduction histidine-protein kinase ArlS</fullName>
        <ecNumber evidence="3">2.7.13.3</ecNumber>
    </recommendedName>
</protein>
<evidence type="ECO:0000256" key="2">
    <source>
        <dbReference type="ARBA" id="ARBA00004651"/>
    </source>
</evidence>
<dbReference type="CDD" id="cd06225">
    <property type="entry name" value="HAMP"/>
    <property type="match status" value="1"/>
</dbReference>
<dbReference type="CDD" id="cd00082">
    <property type="entry name" value="HisKA"/>
    <property type="match status" value="1"/>
</dbReference>
<dbReference type="RefSeq" id="WP_270878228.1">
    <property type="nucleotide sequence ID" value="NZ_JAQFVF010000018.1"/>
</dbReference>
<keyword evidence="10 18" id="KW-0418">Kinase</keyword>
<dbReference type="InterPro" id="IPR003594">
    <property type="entry name" value="HATPase_dom"/>
</dbReference>
<keyword evidence="5" id="KW-1003">Cell membrane</keyword>
<evidence type="ECO:0000256" key="12">
    <source>
        <dbReference type="ARBA" id="ARBA00022989"/>
    </source>
</evidence>
<dbReference type="SUPFAM" id="SSF158472">
    <property type="entry name" value="HAMP domain-like"/>
    <property type="match status" value="1"/>
</dbReference>
<evidence type="ECO:0000256" key="1">
    <source>
        <dbReference type="ARBA" id="ARBA00000085"/>
    </source>
</evidence>
<dbReference type="Pfam" id="PF00512">
    <property type="entry name" value="HisKA"/>
    <property type="match status" value="1"/>
</dbReference>
<dbReference type="PROSITE" id="PS50109">
    <property type="entry name" value="HIS_KIN"/>
    <property type="match status" value="1"/>
</dbReference>
<dbReference type="Proteomes" id="UP001596044">
    <property type="component" value="Unassembled WGS sequence"/>
</dbReference>
<dbReference type="PANTHER" id="PTHR45528:SF12">
    <property type="entry name" value="SENSOR HISTIDINE KINASE ARSS"/>
    <property type="match status" value="1"/>
</dbReference>
<dbReference type="CDD" id="cd00075">
    <property type="entry name" value="HATPase"/>
    <property type="match status" value="1"/>
</dbReference>
<dbReference type="Gene3D" id="3.30.565.10">
    <property type="entry name" value="Histidine kinase-like ATPase, C-terminal domain"/>
    <property type="match status" value="1"/>
</dbReference>
<keyword evidence="14 15" id="KW-0472">Membrane</keyword>
<dbReference type="InterPro" id="IPR041610">
    <property type="entry name" value="ArlS_N"/>
</dbReference>
<evidence type="ECO:0000256" key="11">
    <source>
        <dbReference type="ARBA" id="ARBA00022840"/>
    </source>
</evidence>
<name>A0ABW0K7M2_9BACL</name>
<keyword evidence="13" id="KW-0902">Two-component regulatory system</keyword>
<evidence type="ECO:0000256" key="13">
    <source>
        <dbReference type="ARBA" id="ARBA00023012"/>
    </source>
</evidence>